<dbReference type="AlphaFoldDB" id="A0A564W783"/>
<proteinExistence type="predicted"/>
<sequence length="31" mass="3570">MACQKTDVIRSVHRLCRADKKKAKAKHGVYQ</sequence>
<reference evidence="1 2" key="1">
    <citation type="submission" date="2019-07" db="EMBL/GenBank/DDBJ databases">
        <authorList>
            <person name="Hibberd C M."/>
            <person name="Gehrig L. J."/>
            <person name="Chang H.-W."/>
            <person name="Venkatesh S."/>
        </authorList>
    </citation>
    <scope>NUCLEOTIDE SEQUENCE [LARGE SCALE GENOMIC DNA]</scope>
    <source>
        <strain evidence="1">Blautia_luti_SSTS_Bg7063</strain>
    </source>
</reference>
<evidence type="ECO:0008006" key="3">
    <source>
        <dbReference type="Google" id="ProtNLM"/>
    </source>
</evidence>
<name>A0A564W783_9FIRM</name>
<dbReference type="Proteomes" id="UP000408482">
    <property type="component" value="Unassembled WGS sequence"/>
</dbReference>
<organism evidence="1 2">
    <name type="scientific">Blautia luti</name>
    <dbReference type="NCBI Taxonomy" id="89014"/>
    <lineage>
        <taxon>Bacteria</taxon>
        <taxon>Bacillati</taxon>
        <taxon>Bacillota</taxon>
        <taxon>Clostridia</taxon>
        <taxon>Lachnospirales</taxon>
        <taxon>Lachnospiraceae</taxon>
        <taxon>Blautia</taxon>
    </lineage>
</organism>
<protein>
    <recommendedName>
        <fullName evidence="3">50S ribosomal protein L36</fullName>
    </recommendedName>
</protein>
<gene>
    <name evidence="1" type="ORF">RSSSTS7063_01306</name>
</gene>
<keyword evidence="2" id="KW-1185">Reference proteome</keyword>
<dbReference type="EMBL" id="CABHNW010000167">
    <property type="protein sequence ID" value="VUX40695.1"/>
    <property type="molecule type" value="Genomic_DNA"/>
</dbReference>
<evidence type="ECO:0000313" key="2">
    <source>
        <dbReference type="Proteomes" id="UP000408482"/>
    </source>
</evidence>
<evidence type="ECO:0000313" key="1">
    <source>
        <dbReference type="EMBL" id="VUX40695.1"/>
    </source>
</evidence>
<accession>A0A564W783</accession>